<evidence type="ECO:0000256" key="1">
    <source>
        <dbReference type="SAM" id="MobiDB-lite"/>
    </source>
</evidence>
<keyword evidence="3" id="KW-1185">Reference proteome</keyword>
<proteinExistence type="predicted"/>
<dbReference type="Proteomes" id="UP000664521">
    <property type="component" value="Unassembled WGS sequence"/>
</dbReference>
<sequence>MQSLQHSPAINHLDRTPSPYLPPAPPPSATLPPLAMAALSSWSNPQGPLRRSTRTRKPVSYAADPLRDNAPLRKRRQAAGGVRKNGGRVGKGKKAVRREKVEEKMTLAMRRGMGAKWIYVPDTEEWQWDEGFIGEAVRGSG</sequence>
<organism evidence="2 3">
    <name type="scientific">Heterodermia speciosa</name>
    <dbReference type="NCBI Taxonomy" id="116794"/>
    <lineage>
        <taxon>Eukaryota</taxon>
        <taxon>Fungi</taxon>
        <taxon>Dikarya</taxon>
        <taxon>Ascomycota</taxon>
        <taxon>Pezizomycotina</taxon>
        <taxon>Lecanoromycetes</taxon>
        <taxon>OSLEUM clade</taxon>
        <taxon>Lecanoromycetidae</taxon>
        <taxon>Caliciales</taxon>
        <taxon>Physciaceae</taxon>
        <taxon>Heterodermia</taxon>
    </lineage>
</organism>
<feature type="compositionally biased region" description="Low complexity" evidence="1">
    <location>
        <begin position="31"/>
        <end position="41"/>
    </location>
</feature>
<feature type="region of interest" description="Disordered" evidence="1">
    <location>
        <begin position="1"/>
        <end position="98"/>
    </location>
</feature>
<feature type="compositionally biased region" description="Pro residues" evidence="1">
    <location>
        <begin position="19"/>
        <end position="30"/>
    </location>
</feature>
<accession>A0A8H3PEX1</accession>
<protein>
    <submittedName>
        <fullName evidence="2">Uncharacterized protein</fullName>
    </submittedName>
</protein>
<dbReference type="EMBL" id="CAJPDS010000137">
    <property type="protein sequence ID" value="CAF9939736.1"/>
    <property type="molecule type" value="Genomic_DNA"/>
</dbReference>
<gene>
    <name evidence="2" type="ORF">HETSPECPRED_001873</name>
</gene>
<dbReference type="AlphaFoldDB" id="A0A8H3PEX1"/>
<reference evidence="2" key="1">
    <citation type="submission" date="2021-03" db="EMBL/GenBank/DDBJ databases">
        <authorList>
            <person name="Tagirdzhanova G."/>
        </authorList>
    </citation>
    <scope>NUCLEOTIDE SEQUENCE</scope>
</reference>
<evidence type="ECO:0000313" key="3">
    <source>
        <dbReference type="Proteomes" id="UP000664521"/>
    </source>
</evidence>
<name>A0A8H3PEX1_9LECA</name>
<evidence type="ECO:0000313" key="2">
    <source>
        <dbReference type="EMBL" id="CAF9939736.1"/>
    </source>
</evidence>
<comment type="caution">
    <text evidence="2">The sequence shown here is derived from an EMBL/GenBank/DDBJ whole genome shotgun (WGS) entry which is preliminary data.</text>
</comment>